<evidence type="ECO:0000313" key="1">
    <source>
        <dbReference type="EMBL" id="KAJ6959363.1"/>
    </source>
</evidence>
<gene>
    <name evidence="1" type="ORF">NC653_037634</name>
</gene>
<accession>A0AAD6LET4</accession>
<organism evidence="1 2">
    <name type="scientific">Populus alba x Populus x berolinensis</name>
    <dbReference type="NCBI Taxonomy" id="444605"/>
    <lineage>
        <taxon>Eukaryota</taxon>
        <taxon>Viridiplantae</taxon>
        <taxon>Streptophyta</taxon>
        <taxon>Embryophyta</taxon>
        <taxon>Tracheophyta</taxon>
        <taxon>Spermatophyta</taxon>
        <taxon>Magnoliopsida</taxon>
        <taxon>eudicotyledons</taxon>
        <taxon>Gunneridae</taxon>
        <taxon>Pentapetalae</taxon>
        <taxon>rosids</taxon>
        <taxon>fabids</taxon>
        <taxon>Malpighiales</taxon>
        <taxon>Salicaceae</taxon>
        <taxon>Saliceae</taxon>
        <taxon>Populus</taxon>
    </lineage>
</organism>
<protein>
    <submittedName>
        <fullName evidence="1">Uncharacterized protein</fullName>
    </submittedName>
</protein>
<proteinExistence type="predicted"/>
<comment type="caution">
    <text evidence="1">The sequence shown here is derived from an EMBL/GenBank/DDBJ whole genome shotgun (WGS) entry which is preliminary data.</text>
</comment>
<dbReference type="AlphaFoldDB" id="A0AAD6LET4"/>
<dbReference type="EMBL" id="JAQIZT010000017">
    <property type="protein sequence ID" value="KAJ6959363.1"/>
    <property type="molecule type" value="Genomic_DNA"/>
</dbReference>
<dbReference type="Proteomes" id="UP001164929">
    <property type="component" value="Chromosome 17"/>
</dbReference>
<evidence type="ECO:0000313" key="2">
    <source>
        <dbReference type="Proteomes" id="UP001164929"/>
    </source>
</evidence>
<name>A0AAD6LET4_9ROSI</name>
<sequence>MIKPTQKYPSYQPLQHDTRVLFHVKFNDSIRPIPTERKPFPEGARKDSAFNTYNDIRWSQASFQENSRSMSIETRTTSIETKSAMSILVAEATELNKKDFLAEAGEEAGVETHSMTIPTFKPS</sequence>
<keyword evidence="2" id="KW-1185">Reference proteome</keyword>
<reference evidence="1" key="1">
    <citation type="journal article" date="2023" name="Mol. Ecol. Resour.">
        <title>Chromosome-level genome assembly of a triploid poplar Populus alba 'Berolinensis'.</title>
        <authorList>
            <person name="Chen S."/>
            <person name="Yu Y."/>
            <person name="Wang X."/>
            <person name="Wang S."/>
            <person name="Zhang T."/>
            <person name="Zhou Y."/>
            <person name="He R."/>
            <person name="Meng N."/>
            <person name="Wang Y."/>
            <person name="Liu W."/>
            <person name="Liu Z."/>
            <person name="Liu J."/>
            <person name="Guo Q."/>
            <person name="Huang H."/>
            <person name="Sederoff R.R."/>
            <person name="Wang G."/>
            <person name="Qu G."/>
            <person name="Chen S."/>
        </authorList>
    </citation>
    <scope>NUCLEOTIDE SEQUENCE</scope>
    <source>
        <strain evidence="1">SC-2020</strain>
    </source>
</reference>